<dbReference type="EC" id="2.7.13.3" evidence="3"/>
<keyword evidence="15" id="KW-1185">Reference proteome</keyword>
<sequence length="466" mass="50855">MPKQTLFRRSLSARLLMIIALWTLLALVTTGILLSTFFRQNAERNFDDLLLAHAYNLIGAIELAPDGTVRGMPNLGDPRFLTPLSGWSWVVATADDPAQPLLFSASLAGDRIEVPDTAAIPFSDQFQRTYEIESAGTTTKRLEAQLFLGDGETLYQVMVSGSRDGIDEATAQFSHQVVLFFSLFGLGTIVATAVAIRFGLKPLDDAREQLNKVREGEQESLSGGYPKEIAPLIGEINALISSNRKVTERARLQVGNLAHALKTPLAVIKNEASRGEKTPSGLVSEQAQIMQNQIDAYLSRARISAQMGTIHAKCEAQPVAERLMRVMRKLAPTLKFEEDVQPALQLALEKQDFEEVLGNLLENASHYAKSKIRIQAKAMPPIKGERATALLQIDDDGPGVEPEQFANILQRGKRLDESLPGTGLGLSIVNDIVEEYGGSLELDRSELGGLKIAIILPAFKSKTLAS</sequence>
<keyword evidence="10 11" id="KW-0472">Membrane</keyword>
<evidence type="ECO:0000313" key="14">
    <source>
        <dbReference type="EMBL" id="MFD0915854.1"/>
    </source>
</evidence>
<dbReference type="Proteomes" id="UP001597101">
    <property type="component" value="Unassembled WGS sequence"/>
</dbReference>
<dbReference type="PROSITE" id="PS50109">
    <property type="entry name" value="HIS_KIN"/>
    <property type="match status" value="1"/>
</dbReference>
<evidence type="ECO:0000259" key="12">
    <source>
        <dbReference type="PROSITE" id="PS50109"/>
    </source>
</evidence>
<feature type="domain" description="HAMP" evidence="13">
    <location>
        <begin position="197"/>
        <end position="248"/>
    </location>
</feature>
<evidence type="ECO:0000256" key="9">
    <source>
        <dbReference type="ARBA" id="ARBA00023012"/>
    </source>
</evidence>
<evidence type="ECO:0000256" key="6">
    <source>
        <dbReference type="ARBA" id="ARBA00022692"/>
    </source>
</evidence>
<dbReference type="InterPro" id="IPR003660">
    <property type="entry name" value="HAMP_dom"/>
</dbReference>
<dbReference type="Gene3D" id="1.10.287.130">
    <property type="match status" value="1"/>
</dbReference>
<dbReference type="InterPro" id="IPR004358">
    <property type="entry name" value="Sig_transdc_His_kin-like_C"/>
</dbReference>
<dbReference type="SMART" id="SM00387">
    <property type="entry name" value="HATPase_c"/>
    <property type="match status" value="1"/>
</dbReference>
<dbReference type="InterPro" id="IPR003594">
    <property type="entry name" value="HATPase_dom"/>
</dbReference>
<dbReference type="PANTHER" id="PTHR45436:SF5">
    <property type="entry name" value="SENSOR HISTIDINE KINASE TRCS"/>
    <property type="match status" value="1"/>
</dbReference>
<proteinExistence type="predicted"/>
<dbReference type="InterPro" id="IPR036890">
    <property type="entry name" value="HATPase_C_sf"/>
</dbReference>
<comment type="catalytic activity">
    <reaction evidence="1">
        <text>ATP + protein L-histidine = ADP + protein N-phospho-L-histidine.</text>
        <dbReference type="EC" id="2.7.13.3"/>
    </reaction>
</comment>
<gene>
    <name evidence="14" type="ORF">ACFQ14_05490</name>
</gene>
<feature type="transmembrane region" description="Helical" evidence="11">
    <location>
        <begin position="12"/>
        <end position="38"/>
    </location>
</feature>
<evidence type="ECO:0000256" key="7">
    <source>
        <dbReference type="ARBA" id="ARBA00022777"/>
    </source>
</evidence>
<name>A0ABW3FGE9_9HYPH</name>
<keyword evidence="9" id="KW-0902">Two-component regulatory system</keyword>
<dbReference type="SUPFAM" id="SSF55874">
    <property type="entry name" value="ATPase domain of HSP90 chaperone/DNA topoisomerase II/histidine kinase"/>
    <property type="match status" value="1"/>
</dbReference>
<evidence type="ECO:0000256" key="8">
    <source>
        <dbReference type="ARBA" id="ARBA00022989"/>
    </source>
</evidence>
<keyword evidence="7" id="KW-0418">Kinase</keyword>
<evidence type="ECO:0000256" key="11">
    <source>
        <dbReference type="SAM" id="Phobius"/>
    </source>
</evidence>
<keyword evidence="14" id="KW-0547">Nucleotide-binding</keyword>
<comment type="caution">
    <text evidence="14">The sequence shown here is derived from an EMBL/GenBank/DDBJ whole genome shotgun (WGS) entry which is preliminary data.</text>
</comment>
<feature type="domain" description="Histidine kinase" evidence="12">
    <location>
        <begin position="256"/>
        <end position="460"/>
    </location>
</feature>
<dbReference type="InterPro" id="IPR050428">
    <property type="entry name" value="TCS_sensor_his_kinase"/>
</dbReference>
<evidence type="ECO:0000256" key="3">
    <source>
        <dbReference type="ARBA" id="ARBA00012438"/>
    </source>
</evidence>
<dbReference type="PANTHER" id="PTHR45436">
    <property type="entry name" value="SENSOR HISTIDINE KINASE YKOH"/>
    <property type="match status" value="1"/>
</dbReference>
<keyword evidence="6 11" id="KW-0812">Transmembrane</keyword>
<evidence type="ECO:0000259" key="13">
    <source>
        <dbReference type="PROSITE" id="PS50885"/>
    </source>
</evidence>
<evidence type="ECO:0000313" key="15">
    <source>
        <dbReference type="Proteomes" id="UP001597101"/>
    </source>
</evidence>
<evidence type="ECO:0000256" key="2">
    <source>
        <dbReference type="ARBA" id="ARBA00004370"/>
    </source>
</evidence>
<protein>
    <recommendedName>
        <fullName evidence="3">histidine kinase</fullName>
        <ecNumber evidence="3">2.7.13.3</ecNumber>
    </recommendedName>
</protein>
<dbReference type="InterPro" id="IPR005467">
    <property type="entry name" value="His_kinase_dom"/>
</dbReference>
<feature type="transmembrane region" description="Helical" evidence="11">
    <location>
        <begin position="177"/>
        <end position="200"/>
    </location>
</feature>
<keyword evidence="5" id="KW-0808">Transferase</keyword>
<dbReference type="EMBL" id="JBHTJV010000003">
    <property type="protein sequence ID" value="MFD0915854.1"/>
    <property type="molecule type" value="Genomic_DNA"/>
</dbReference>
<reference evidence="15" key="1">
    <citation type="journal article" date="2019" name="Int. J. Syst. Evol. Microbiol.">
        <title>The Global Catalogue of Microorganisms (GCM) 10K type strain sequencing project: providing services to taxonomists for standard genome sequencing and annotation.</title>
        <authorList>
            <consortium name="The Broad Institute Genomics Platform"/>
            <consortium name="The Broad Institute Genome Sequencing Center for Infectious Disease"/>
            <person name="Wu L."/>
            <person name="Ma J."/>
        </authorList>
    </citation>
    <scope>NUCLEOTIDE SEQUENCE [LARGE SCALE GENOMIC DNA]</scope>
    <source>
        <strain evidence="15">CCUG 60023</strain>
    </source>
</reference>
<keyword evidence="8 11" id="KW-1133">Transmembrane helix</keyword>
<keyword evidence="14" id="KW-0067">ATP-binding</keyword>
<keyword evidence="4" id="KW-0597">Phosphoprotein</keyword>
<evidence type="ECO:0000256" key="1">
    <source>
        <dbReference type="ARBA" id="ARBA00000085"/>
    </source>
</evidence>
<evidence type="ECO:0000256" key="10">
    <source>
        <dbReference type="ARBA" id="ARBA00023136"/>
    </source>
</evidence>
<dbReference type="Gene3D" id="3.30.565.10">
    <property type="entry name" value="Histidine kinase-like ATPase, C-terminal domain"/>
    <property type="match status" value="1"/>
</dbReference>
<evidence type="ECO:0000256" key="5">
    <source>
        <dbReference type="ARBA" id="ARBA00022679"/>
    </source>
</evidence>
<dbReference type="GO" id="GO:0005524">
    <property type="term" value="F:ATP binding"/>
    <property type="evidence" value="ECO:0007669"/>
    <property type="project" value="UniProtKB-KW"/>
</dbReference>
<accession>A0ABW3FGE9</accession>
<organism evidence="14 15">
    <name type="scientific">Pseudahrensia aquimaris</name>
    <dbReference type="NCBI Taxonomy" id="744461"/>
    <lineage>
        <taxon>Bacteria</taxon>
        <taxon>Pseudomonadati</taxon>
        <taxon>Pseudomonadota</taxon>
        <taxon>Alphaproteobacteria</taxon>
        <taxon>Hyphomicrobiales</taxon>
        <taxon>Ahrensiaceae</taxon>
        <taxon>Pseudahrensia</taxon>
    </lineage>
</organism>
<dbReference type="PROSITE" id="PS50885">
    <property type="entry name" value="HAMP"/>
    <property type="match status" value="1"/>
</dbReference>
<dbReference type="PRINTS" id="PR00344">
    <property type="entry name" value="BCTRLSENSOR"/>
</dbReference>
<evidence type="ECO:0000256" key="4">
    <source>
        <dbReference type="ARBA" id="ARBA00022553"/>
    </source>
</evidence>
<dbReference type="Pfam" id="PF02518">
    <property type="entry name" value="HATPase_c"/>
    <property type="match status" value="1"/>
</dbReference>
<dbReference type="RefSeq" id="WP_377211699.1">
    <property type="nucleotide sequence ID" value="NZ_JBHTJV010000003.1"/>
</dbReference>
<comment type="subcellular location">
    <subcellularLocation>
        <location evidence="2">Membrane</location>
    </subcellularLocation>
</comment>